<dbReference type="InterPro" id="IPR027417">
    <property type="entry name" value="P-loop_NTPase"/>
</dbReference>
<gene>
    <name evidence="11" type="ORF">CPM_1813</name>
    <name evidence="10" type="ORF">CSP5_1874</name>
</gene>
<reference evidence="10 13" key="1">
    <citation type="submission" date="2016-04" db="EMBL/GenBank/DDBJ databases">
        <authorList>
            <person name="Evans L.H."/>
            <person name="Alamgir A."/>
            <person name="Owens N."/>
            <person name="Weber N.D."/>
            <person name="Virtaneva K."/>
            <person name="Barbian K."/>
            <person name="Babar A."/>
            <person name="Rosenke K."/>
        </authorList>
    </citation>
    <scope>NUCLEOTIDE SEQUENCE [LARGE SCALE GENOMIC DNA]</scope>
    <source>
        <strain evidence="10">S5</strain>
        <strain evidence="13">S5(T) (JCM 30642 \VKM B-2941)</strain>
    </source>
</reference>
<evidence type="ECO:0000256" key="3">
    <source>
        <dbReference type="ARBA" id="ARBA00022741"/>
    </source>
</evidence>
<organism evidence="10 13">
    <name type="scientific">Cuniculiplasma divulgatum</name>
    <dbReference type="NCBI Taxonomy" id="1673428"/>
    <lineage>
        <taxon>Archaea</taxon>
        <taxon>Methanobacteriati</taxon>
        <taxon>Thermoplasmatota</taxon>
        <taxon>Thermoplasmata</taxon>
        <taxon>Thermoplasmatales</taxon>
        <taxon>Cuniculiplasmataceae</taxon>
        <taxon>Cuniculiplasma</taxon>
    </lineage>
</organism>
<dbReference type="PROSITE" id="PS00211">
    <property type="entry name" value="ABC_TRANSPORTER_1"/>
    <property type="match status" value="1"/>
</dbReference>
<keyword evidence="2 7" id="KW-0812">Transmembrane</keyword>
<protein>
    <submittedName>
        <fullName evidence="10">LipidE family ABC transporter ATPase and permease</fullName>
    </submittedName>
</protein>
<feature type="transmembrane region" description="Helical" evidence="7">
    <location>
        <begin position="31"/>
        <end position="58"/>
    </location>
</feature>
<evidence type="ECO:0000256" key="7">
    <source>
        <dbReference type="SAM" id="Phobius"/>
    </source>
</evidence>
<dbReference type="SMART" id="SM00382">
    <property type="entry name" value="AAA"/>
    <property type="match status" value="1"/>
</dbReference>
<proteinExistence type="predicted"/>
<dbReference type="PANTHER" id="PTHR43394">
    <property type="entry name" value="ATP-DEPENDENT PERMEASE MDL1, MITOCHONDRIAL"/>
    <property type="match status" value="1"/>
</dbReference>
<evidence type="ECO:0000313" key="13">
    <source>
        <dbReference type="Proteomes" id="UP000195607"/>
    </source>
</evidence>
<dbReference type="PROSITE" id="PS50929">
    <property type="entry name" value="ABC_TM1F"/>
    <property type="match status" value="1"/>
</dbReference>
<dbReference type="InterPro" id="IPR003439">
    <property type="entry name" value="ABC_transporter-like_ATP-bd"/>
</dbReference>
<evidence type="ECO:0000256" key="6">
    <source>
        <dbReference type="ARBA" id="ARBA00023136"/>
    </source>
</evidence>
<evidence type="ECO:0000313" key="10">
    <source>
        <dbReference type="EMBL" id="SIM85677.1"/>
    </source>
</evidence>
<dbReference type="KEGG" id="cdiv:CPM_1813"/>
<dbReference type="InterPro" id="IPR017871">
    <property type="entry name" value="ABC_transporter-like_CS"/>
</dbReference>
<evidence type="ECO:0000259" key="9">
    <source>
        <dbReference type="PROSITE" id="PS50929"/>
    </source>
</evidence>
<feature type="domain" description="ABC transmembrane type-1" evidence="9">
    <location>
        <begin position="35"/>
        <end position="315"/>
    </location>
</feature>
<dbReference type="Gene3D" id="3.40.50.300">
    <property type="entry name" value="P-loop containing nucleotide triphosphate hydrolases"/>
    <property type="match status" value="1"/>
</dbReference>
<dbReference type="EMBL" id="LT719092">
    <property type="protein sequence ID" value="SJK85591.1"/>
    <property type="molecule type" value="Genomic_DNA"/>
</dbReference>
<comment type="subcellular location">
    <subcellularLocation>
        <location evidence="1">Membrane</location>
        <topology evidence="1">Multi-pass membrane protein</topology>
    </subcellularLocation>
</comment>
<evidence type="ECO:0000256" key="2">
    <source>
        <dbReference type="ARBA" id="ARBA00022692"/>
    </source>
</evidence>
<reference evidence="12" key="2">
    <citation type="submission" date="2016-06" db="EMBL/GenBank/DDBJ databases">
        <authorList>
            <person name="Toshchakov V.S."/>
        </authorList>
    </citation>
    <scope>NUCLEOTIDE SEQUENCE [LARGE SCALE GENOMIC DNA]</scope>
    <source>
        <strain>PM4 (JCM 30641</strain>
        <strain evidence="12">\VKM B-2940)</strain>
    </source>
</reference>
<reference evidence="11" key="3">
    <citation type="submission" date="2016-06" db="EMBL/GenBank/DDBJ databases">
        <authorList>
            <person name="Olsen C.W."/>
            <person name="Carey S."/>
            <person name="Hinshaw L."/>
            <person name="Karasin A.I."/>
        </authorList>
    </citation>
    <scope>NUCLEOTIDE SEQUENCE [LARGE SCALE GENOMIC DNA]</scope>
    <source>
        <strain evidence="11">PM4</strain>
    </source>
</reference>
<keyword evidence="4" id="KW-0067">ATP-binding</keyword>
<keyword evidence="12" id="KW-1185">Reference proteome</keyword>
<evidence type="ECO:0000256" key="5">
    <source>
        <dbReference type="ARBA" id="ARBA00022989"/>
    </source>
</evidence>
<dbReference type="Gene3D" id="1.20.1560.10">
    <property type="entry name" value="ABC transporter type 1, transmembrane domain"/>
    <property type="match status" value="1"/>
</dbReference>
<dbReference type="SUPFAM" id="SSF90123">
    <property type="entry name" value="ABC transporter transmembrane region"/>
    <property type="match status" value="1"/>
</dbReference>
<dbReference type="InterPro" id="IPR036640">
    <property type="entry name" value="ABC1_TM_sf"/>
</dbReference>
<accession>A0A1N5WMM3</accession>
<dbReference type="SUPFAM" id="SSF52540">
    <property type="entry name" value="P-loop containing nucleoside triphosphate hydrolases"/>
    <property type="match status" value="1"/>
</dbReference>
<dbReference type="GO" id="GO:0015421">
    <property type="term" value="F:ABC-type oligopeptide transporter activity"/>
    <property type="evidence" value="ECO:0007669"/>
    <property type="project" value="TreeGrafter"/>
</dbReference>
<dbReference type="Proteomes" id="UP000187822">
    <property type="component" value="Chromosome I"/>
</dbReference>
<feature type="transmembrane region" description="Helical" evidence="7">
    <location>
        <begin position="255"/>
        <end position="277"/>
    </location>
</feature>
<evidence type="ECO:0000259" key="8">
    <source>
        <dbReference type="PROSITE" id="PS50893"/>
    </source>
</evidence>
<dbReference type="GO" id="GO:0005524">
    <property type="term" value="F:ATP binding"/>
    <property type="evidence" value="ECO:0007669"/>
    <property type="project" value="UniProtKB-KW"/>
</dbReference>
<dbReference type="STRING" id="1673428.CPM_1813"/>
<evidence type="ECO:0000313" key="12">
    <source>
        <dbReference type="Proteomes" id="UP000187822"/>
    </source>
</evidence>
<evidence type="ECO:0000256" key="1">
    <source>
        <dbReference type="ARBA" id="ARBA00004141"/>
    </source>
</evidence>
<dbReference type="Pfam" id="PF00005">
    <property type="entry name" value="ABC_tran"/>
    <property type="match status" value="1"/>
</dbReference>
<dbReference type="EMBL" id="LT671858">
    <property type="protein sequence ID" value="SIM85677.1"/>
    <property type="molecule type" value="Genomic_DNA"/>
</dbReference>
<evidence type="ECO:0000256" key="4">
    <source>
        <dbReference type="ARBA" id="ARBA00022840"/>
    </source>
</evidence>
<keyword evidence="3" id="KW-0547">Nucleotide-binding</keyword>
<feature type="transmembrane region" description="Helical" evidence="7">
    <location>
        <begin position="73"/>
        <end position="94"/>
    </location>
</feature>
<sequence>MNDNKKSFLKKIKGVFEPLLFSREYLKNKKWVIYLIIGFAVLSTATRLLVPIIIGAIIDSLESKNFNAIYLEIEYILLLAVLSAVASFVVNFGAQYSSQIYAYNLRKKVVNSMVKKKTKFFQDKTSGDLLSRTTMDIDASRNFIMNSLSQLIPTILIIIFAVGYLFYINVFYSLFFLATVPILIFIGIKFQRKQRPHWMKIRETYGVMTESIQEDITGQRTVRSYLQEEPQINRFTGITDTYYGEYMEVANLRGFYNNLMPFIISAAATAVIFYGGYTSIIARSDVGGLVAAVNIFTMVTFPVSFLGRLIAFSENARAGIGRIKGVLDRDLDEDVLTDGDFPKGNGISMRNIRYKRGDREILRNIDLEIPPESFVCLTGETGTGKSSLVNLIPRLEDPAEGEIFIGGVNIKDIPLSSLRKNIAIVPQEISLLSGTISENIIFGRKGITEEMAKRAAKIARIDDFIENLPEGYSTIIGERGITLSGGQRQRVALARAIASNPRILILDDATSSVDPETELAIFSRIVKNIEGITVVLVSLRYSAMKYATTVYELEDGEIKQLDSIEELNYAMEKEGYENETDL</sequence>
<dbReference type="AlphaFoldDB" id="A0A1N5WMM3"/>
<keyword evidence="6 7" id="KW-0472">Membrane</keyword>
<dbReference type="GO" id="GO:0016887">
    <property type="term" value="F:ATP hydrolysis activity"/>
    <property type="evidence" value="ECO:0007669"/>
    <property type="project" value="InterPro"/>
</dbReference>
<dbReference type="Proteomes" id="UP000195607">
    <property type="component" value="Chromosome I"/>
</dbReference>
<dbReference type="PROSITE" id="PS50893">
    <property type="entry name" value="ABC_TRANSPORTER_2"/>
    <property type="match status" value="1"/>
</dbReference>
<dbReference type="InterPro" id="IPR039421">
    <property type="entry name" value="Type_1_exporter"/>
</dbReference>
<dbReference type="InterPro" id="IPR011527">
    <property type="entry name" value="ABC1_TM_dom"/>
</dbReference>
<dbReference type="InterPro" id="IPR003593">
    <property type="entry name" value="AAA+_ATPase"/>
</dbReference>
<name>A0A1N5WMM3_9ARCH</name>
<dbReference type="GO" id="GO:0016020">
    <property type="term" value="C:membrane"/>
    <property type="evidence" value="ECO:0007669"/>
    <property type="project" value="UniProtKB-SubCell"/>
</dbReference>
<feature type="transmembrane region" description="Helical" evidence="7">
    <location>
        <begin position="170"/>
        <end position="190"/>
    </location>
</feature>
<dbReference type="PANTHER" id="PTHR43394:SF1">
    <property type="entry name" value="ATP-BINDING CASSETTE SUB-FAMILY B MEMBER 10, MITOCHONDRIAL"/>
    <property type="match status" value="1"/>
</dbReference>
<keyword evidence="5 7" id="KW-1133">Transmembrane helix</keyword>
<feature type="transmembrane region" description="Helical" evidence="7">
    <location>
        <begin position="143"/>
        <end position="164"/>
    </location>
</feature>
<evidence type="ECO:0000313" key="11">
    <source>
        <dbReference type="EMBL" id="SJK85591.1"/>
    </source>
</evidence>
<feature type="transmembrane region" description="Helical" evidence="7">
    <location>
        <begin position="289"/>
        <end position="312"/>
    </location>
</feature>
<feature type="domain" description="ABC transporter" evidence="8">
    <location>
        <begin position="347"/>
        <end position="580"/>
    </location>
</feature>
<dbReference type="Pfam" id="PF00664">
    <property type="entry name" value="ABC_membrane"/>
    <property type="match status" value="1"/>
</dbReference>